<gene>
    <name evidence="6" type="ORF">RQX22_18855</name>
</gene>
<dbReference type="InterPro" id="IPR001647">
    <property type="entry name" value="HTH_TetR"/>
</dbReference>
<dbReference type="PANTHER" id="PTHR30055">
    <property type="entry name" value="HTH-TYPE TRANSCRIPTIONAL REGULATOR RUTR"/>
    <property type="match status" value="1"/>
</dbReference>
<dbReference type="EMBL" id="JAVUPU010000016">
    <property type="protein sequence ID" value="MDT9601019.1"/>
    <property type="molecule type" value="Genomic_DNA"/>
</dbReference>
<dbReference type="InterPro" id="IPR009057">
    <property type="entry name" value="Homeodomain-like_sf"/>
</dbReference>
<dbReference type="PROSITE" id="PS50977">
    <property type="entry name" value="HTH_TETR_2"/>
    <property type="match status" value="1"/>
</dbReference>
<keyword evidence="1" id="KW-0805">Transcription regulation</keyword>
<dbReference type="PANTHER" id="PTHR30055:SF234">
    <property type="entry name" value="HTH-TYPE TRANSCRIPTIONAL REGULATOR BETI"/>
    <property type="match status" value="1"/>
</dbReference>
<dbReference type="InterPro" id="IPR050109">
    <property type="entry name" value="HTH-type_TetR-like_transc_reg"/>
</dbReference>
<keyword evidence="3" id="KW-0804">Transcription</keyword>
<feature type="domain" description="HTH tetR-type" evidence="5">
    <location>
        <begin position="7"/>
        <end position="67"/>
    </location>
</feature>
<comment type="caution">
    <text evidence="6">The sequence shown here is derived from an EMBL/GenBank/DDBJ whole genome shotgun (WGS) entry which is preliminary data.</text>
</comment>
<evidence type="ECO:0000259" key="5">
    <source>
        <dbReference type="PROSITE" id="PS50977"/>
    </source>
</evidence>
<evidence type="ECO:0000313" key="6">
    <source>
        <dbReference type="EMBL" id="MDT9601019.1"/>
    </source>
</evidence>
<keyword evidence="2 4" id="KW-0238">DNA-binding</keyword>
<evidence type="ECO:0000256" key="2">
    <source>
        <dbReference type="ARBA" id="ARBA00023125"/>
    </source>
</evidence>
<reference evidence="6 7" key="1">
    <citation type="submission" date="2023-05" db="EMBL/GenBank/DDBJ databases">
        <authorList>
            <person name="Guo Y."/>
        </authorList>
    </citation>
    <scope>NUCLEOTIDE SEQUENCE [LARGE SCALE GENOMIC DNA]</scope>
    <source>
        <strain evidence="6 7">GR2756</strain>
    </source>
</reference>
<dbReference type="Gene3D" id="1.10.357.10">
    <property type="entry name" value="Tetracycline Repressor, domain 2"/>
    <property type="match status" value="1"/>
</dbReference>
<dbReference type="RefSeq" id="WP_315728693.1">
    <property type="nucleotide sequence ID" value="NZ_JAVUPU010000016.1"/>
</dbReference>
<proteinExistence type="predicted"/>
<feature type="DNA-binding region" description="H-T-H motif" evidence="4">
    <location>
        <begin position="30"/>
        <end position="49"/>
    </location>
</feature>
<evidence type="ECO:0000313" key="7">
    <source>
        <dbReference type="Proteomes" id="UP001259572"/>
    </source>
</evidence>
<sequence>MAGRTPKVTAETWIDTGRRSLVEEGIGAVKVDRLASRLGVTRGGFYHNFKDREDFLAQLLAHWEETCRFLPDEPPASRPAEAADWFCNVVDRLIAADGYDPQFDMAVREWARSDQRAAWAVERADRMRLATLQRFFEAVGYNADEAKIRARVFYYHQIGYYALGVRESLTERRRNLNFYMEILSGPGVLAAARASEGKPRKIRARG</sequence>
<organism evidence="6 7">
    <name type="scientific">Sphingosinicella rhizophila</name>
    <dbReference type="NCBI Taxonomy" id="3050082"/>
    <lineage>
        <taxon>Bacteria</taxon>
        <taxon>Pseudomonadati</taxon>
        <taxon>Pseudomonadota</taxon>
        <taxon>Alphaproteobacteria</taxon>
        <taxon>Sphingomonadales</taxon>
        <taxon>Sphingosinicellaceae</taxon>
        <taxon>Sphingosinicella</taxon>
    </lineage>
</organism>
<dbReference type="Pfam" id="PF00440">
    <property type="entry name" value="TetR_N"/>
    <property type="match status" value="1"/>
</dbReference>
<protein>
    <submittedName>
        <fullName evidence="6">TetR/AcrR family transcriptional regulator</fullName>
    </submittedName>
</protein>
<evidence type="ECO:0000256" key="4">
    <source>
        <dbReference type="PROSITE-ProRule" id="PRU00335"/>
    </source>
</evidence>
<evidence type="ECO:0000256" key="1">
    <source>
        <dbReference type="ARBA" id="ARBA00023015"/>
    </source>
</evidence>
<dbReference type="SUPFAM" id="SSF46689">
    <property type="entry name" value="Homeodomain-like"/>
    <property type="match status" value="1"/>
</dbReference>
<keyword evidence="7" id="KW-1185">Reference proteome</keyword>
<evidence type="ECO:0000256" key="3">
    <source>
        <dbReference type="ARBA" id="ARBA00023163"/>
    </source>
</evidence>
<dbReference type="Proteomes" id="UP001259572">
    <property type="component" value="Unassembled WGS sequence"/>
</dbReference>
<accession>A0ABU3QC90</accession>
<name>A0ABU3QC90_9SPHN</name>